<dbReference type="PANTHER" id="PTHR48079:SF6">
    <property type="entry name" value="NAD(P)-BINDING DOMAIN-CONTAINING PROTEIN-RELATED"/>
    <property type="match status" value="1"/>
</dbReference>
<organism evidence="3 4">
    <name type="scientific">Planoprotostelium fungivorum</name>
    <dbReference type="NCBI Taxonomy" id="1890364"/>
    <lineage>
        <taxon>Eukaryota</taxon>
        <taxon>Amoebozoa</taxon>
        <taxon>Evosea</taxon>
        <taxon>Variosea</taxon>
        <taxon>Cavosteliida</taxon>
        <taxon>Cavosteliaceae</taxon>
        <taxon>Planoprotostelium</taxon>
    </lineage>
</organism>
<dbReference type="InParanoid" id="A0A2P6N6T1"/>
<comment type="caution">
    <text evidence="3">The sequence shown here is derived from an EMBL/GenBank/DDBJ whole genome shotgun (WGS) entry which is preliminary data.</text>
</comment>
<evidence type="ECO:0000313" key="3">
    <source>
        <dbReference type="EMBL" id="PRP79650.1"/>
    </source>
</evidence>
<dbReference type="InterPro" id="IPR051783">
    <property type="entry name" value="NAD(P)-dependent_oxidoreduct"/>
</dbReference>
<evidence type="ECO:0000313" key="4">
    <source>
        <dbReference type="Proteomes" id="UP000241769"/>
    </source>
</evidence>
<accession>A0A2P6N6T1</accession>
<dbReference type="AlphaFoldDB" id="A0A2P6N6T1"/>
<dbReference type="EMBL" id="MDYQ01000176">
    <property type="protein sequence ID" value="PRP79650.1"/>
    <property type="molecule type" value="Genomic_DNA"/>
</dbReference>
<evidence type="ECO:0000259" key="2">
    <source>
        <dbReference type="Pfam" id="PF01370"/>
    </source>
</evidence>
<dbReference type="PANTHER" id="PTHR48079">
    <property type="entry name" value="PROTEIN YEEZ"/>
    <property type="match status" value="1"/>
</dbReference>
<reference evidence="3 4" key="1">
    <citation type="journal article" date="2018" name="Genome Biol. Evol.">
        <title>Multiple Roots of Fruiting Body Formation in Amoebozoa.</title>
        <authorList>
            <person name="Hillmann F."/>
            <person name="Forbes G."/>
            <person name="Novohradska S."/>
            <person name="Ferling I."/>
            <person name="Riege K."/>
            <person name="Groth M."/>
            <person name="Westermann M."/>
            <person name="Marz M."/>
            <person name="Spaller T."/>
            <person name="Winckler T."/>
            <person name="Schaap P."/>
            <person name="Glockner G."/>
        </authorList>
    </citation>
    <scope>NUCLEOTIDE SEQUENCE [LARGE SCALE GENOMIC DNA]</scope>
    <source>
        <strain evidence="3 4">Jena</strain>
    </source>
</reference>
<keyword evidence="4" id="KW-1185">Reference proteome</keyword>
<name>A0A2P6N6T1_9EUKA</name>
<evidence type="ECO:0000256" key="1">
    <source>
        <dbReference type="SAM" id="MobiDB-lite"/>
    </source>
</evidence>
<dbReference type="Proteomes" id="UP000241769">
    <property type="component" value="Unassembled WGS sequence"/>
</dbReference>
<protein>
    <recommendedName>
        <fullName evidence="2">NAD-dependent epimerase/dehydratase domain-containing protein</fullName>
    </recommendedName>
</protein>
<dbReference type="InterPro" id="IPR036291">
    <property type="entry name" value="NAD(P)-bd_dom_sf"/>
</dbReference>
<dbReference type="Gene3D" id="3.40.50.720">
    <property type="entry name" value="NAD(P)-binding Rossmann-like Domain"/>
    <property type="match status" value="1"/>
</dbReference>
<sequence>MSSHRVALVTGANGSIGNAVARAFVRAGWKTFGLIRNASAISLLSTQGIIPISGSPSDLSFLNTLYSQSVTFDVIVSNTEQLDDYDTHFQEILRMVRQLAEKSTEHGIRPLLMFTSGCKDYGQMDIENENSKPHTEESPLNPPPVLAPRTKAARSLLSESTLDVVILRPTTVFGLGGSLYGPLFEIAERSQDGLIFHSHPKTMMHGLHLDDCGEAYVSIAQHAQRRDVMGQCFNISGHRYETLDEVAAAVQREYGITRETKYEPKPLITTSYDKYTILTGFSQWVSSDKLRNLTGWKDEKALFSEGIHIYRKEYEIAKTNSSSV</sequence>
<gene>
    <name evidence="3" type="ORF">PROFUN_10550</name>
</gene>
<dbReference type="Pfam" id="PF01370">
    <property type="entry name" value="Epimerase"/>
    <property type="match status" value="1"/>
</dbReference>
<feature type="domain" description="NAD-dependent epimerase/dehydratase" evidence="2">
    <location>
        <begin position="7"/>
        <end position="226"/>
    </location>
</feature>
<dbReference type="GO" id="GO:0005737">
    <property type="term" value="C:cytoplasm"/>
    <property type="evidence" value="ECO:0007669"/>
    <property type="project" value="TreeGrafter"/>
</dbReference>
<dbReference type="OrthoDB" id="2735536at2759"/>
<dbReference type="InterPro" id="IPR001509">
    <property type="entry name" value="Epimerase_deHydtase"/>
</dbReference>
<dbReference type="SUPFAM" id="SSF51735">
    <property type="entry name" value="NAD(P)-binding Rossmann-fold domains"/>
    <property type="match status" value="1"/>
</dbReference>
<proteinExistence type="predicted"/>
<feature type="region of interest" description="Disordered" evidence="1">
    <location>
        <begin position="124"/>
        <end position="145"/>
    </location>
</feature>
<dbReference type="GO" id="GO:0004029">
    <property type="term" value="F:aldehyde dehydrogenase (NAD+) activity"/>
    <property type="evidence" value="ECO:0007669"/>
    <property type="project" value="TreeGrafter"/>
</dbReference>